<dbReference type="PANTHER" id="PTHR47707:SF1">
    <property type="entry name" value="NUDIX HYDROLASE FAMILY PROTEIN"/>
    <property type="match status" value="1"/>
</dbReference>
<dbReference type="Gene3D" id="3.90.79.10">
    <property type="entry name" value="Nucleoside Triphosphate Pyrophosphohydrolase"/>
    <property type="match status" value="1"/>
</dbReference>
<keyword evidence="9" id="KW-0234">DNA repair</keyword>
<comment type="similarity">
    <text evidence="2">Belongs to the Nudix hydrolase family.</text>
</comment>
<dbReference type="GO" id="GO:0006260">
    <property type="term" value="P:DNA replication"/>
    <property type="evidence" value="ECO:0007669"/>
    <property type="project" value="UniProtKB-KW"/>
</dbReference>
<dbReference type="GO" id="GO:0046872">
    <property type="term" value="F:metal ion binding"/>
    <property type="evidence" value="ECO:0007669"/>
    <property type="project" value="UniProtKB-KW"/>
</dbReference>
<feature type="domain" description="Nudix hydrolase" evidence="13">
    <location>
        <begin position="294"/>
        <end position="424"/>
    </location>
</feature>
<evidence type="ECO:0000256" key="7">
    <source>
        <dbReference type="ARBA" id="ARBA00022801"/>
    </source>
</evidence>
<dbReference type="GO" id="GO:0035539">
    <property type="term" value="F:8-oxo-7,8-dihydrodeoxyguanosine triphosphate pyrophosphatase activity"/>
    <property type="evidence" value="ECO:0007669"/>
    <property type="project" value="UniProtKB-EC"/>
</dbReference>
<evidence type="ECO:0000313" key="14">
    <source>
        <dbReference type="EMBL" id="CAD9717857.1"/>
    </source>
</evidence>
<sequence length="437" mass="48278">MRMTTTTTRRVGRAAFPWFPSTARRLRGSVPRSRCRATTRAKQPTGYGGYWEGSSRRMTWQDSSPSSSIPPASTNSSSNSSSRSSGGGGGGKQPPYSKCFTDLSALPDGLISLKKSLELDGVALAIVNFAPGQGYTFTHSHDFQEEIYVCVQGRGLMQLDGEVLGMEPGDVVRVSPETRRSVYATGRLGGTGYSMNRVQLQEHFVLYVFGARPSDVEDGAPHYDDIPSWFADKAGIWERNQMLKERYDRMNVYNETNNNTERRRSTDELHRTKFMDELTRNDDGEAATTSSSSAHQLLVSSVLVDSERKKVLVSRSPGDPEGKGWEIPGGEVADDEIAEEALSRELKKQLGVEAHLESFESFAFSTTRRQSDGVQLVHLVYTCNDWFGEPKGLKGQEVSWLPLSQLKGGDASPLLRQVAAKIKPLLRHKANKKEVSG</sequence>
<dbReference type="InterPro" id="IPR015797">
    <property type="entry name" value="NUDIX_hydrolase-like_dom_sf"/>
</dbReference>
<dbReference type="PROSITE" id="PS51462">
    <property type="entry name" value="NUDIX"/>
    <property type="match status" value="1"/>
</dbReference>
<dbReference type="InterPro" id="IPR014710">
    <property type="entry name" value="RmlC-like_jellyroll"/>
</dbReference>
<dbReference type="GO" id="GO:0006281">
    <property type="term" value="P:DNA repair"/>
    <property type="evidence" value="ECO:0007669"/>
    <property type="project" value="UniProtKB-KW"/>
</dbReference>
<evidence type="ECO:0000256" key="10">
    <source>
        <dbReference type="ARBA" id="ARBA00035861"/>
    </source>
</evidence>
<dbReference type="InterPro" id="IPR000086">
    <property type="entry name" value="NUDIX_hydrolase_dom"/>
</dbReference>
<comment type="catalytic activity">
    <reaction evidence="10">
        <text>8-oxo-dGTP + H2O = 8-oxo-dGMP + diphosphate + H(+)</text>
        <dbReference type="Rhea" id="RHEA:31575"/>
        <dbReference type="ChEBI" id="CHEBI:15377"/>
        <dbReference type="ChEBI" id="CHEBI:15378"/>
        <dbReference type="ChEBI" id="CHEBI:33019"/>
        <dbReference type="ChEBI" id="CHEBI:63224"/>
        <dbReference type="ChEBI" id="CHEBI:77896"/>
        <dbReference type="EC" id="3.6.1.55"/>
    </reaction>
</comment>
<dbReference type="GO" id="GO:0044716">
    <property type="term" value="F:8-oxo-GDP phosphatase activity"/>
    <property type="evidence" value="ECO:0007669"/>
    <property type="project" value="TreeGrafter"/>
</dbReference>
<keyword evidence="6" id="KW-0227">DNA damage</keyword>
<dbReference type="PANTHER" id="PTHR47707">
    <property type="entry name" value="8-OXO-DGTP DIPHOSPHATASE"/>
    <property type="match status" value="1"/>
</dbReference>
<dbReference type="Pfam" id="PF00293">
    <property type="entry name" value="NUDIX"/>
    <property type="match status" value="1"/>
</dbReference>
<keyword evidence="7" id="KW-0378">Hydrolase</keyword>
<evidence type="ECO:0000256" key="9">
    <source>
        <dbReference type="ARBA" id="ARBA00023204"/>
    </source>
</evidence>
<proteinExistence type="inferred from homology"/>
<reference evidence="14" key="1">
    <citation type="submission" date="2021-01" db="EMBL/GenBank/DDBJ databases">
        <authorList>
            <person name="Corre E."/>
            <person name="Pelletier E."/>
            <person name="Niang G."/>
            <person name="Scheremetjew M."/>
            <person name="Finn R."/>
            <person name="Kale V."/>
            <person name="Holt S."/>
            <person name="Cochrane G."/>
            <person name="Meng A."/>
            <person name="Brown T."/>
            <person name="Cohen L."/>
        </authorList>
    </citation>
    <scope>NUCLEOTIDE SEQUENCE</scope>
    <source>
        <strain evidence="14">CCMP1205</strain>
    </source>
</reference>
<evidence type="ECO:0000256" key="5">
    <source>
        <dbReference type="ARBA" id="ARBA00022723"/>
    </source>
</evidence>
<dbReference type="SUPFAM" id="SSF55811">
    <property type="entry name" value="Nudix"/>
    <property type="match status" value="1"/>
</dbReference>
<keyword evidence="5" id="KW-0479">Metal-binding</keyword>
<dbReference type="GO" id="GO:0008413">
    <property type="term" value="F:8-oxo-7,8-dihydroguanosine triphosphate pyrophosphatase activity"/>
    <property type="evidence" value="ECO:0007669"/>
    <property type="project" value="TreeGrafter"/>
</dbReference>
<evidence type="ECO:0000256" key="3">
    <source>
        <dbReference type="ARBA" id="ARBA00022457"/>
    </source>
</evidence>
<evidence type="ECO:0000256" key="4">
    <source>
        <dbReference type="ARBA" id="ARBA00022705"/>
    </source>
</evidence>
<evidence type="ECO:0000259" key="13">
    <source>
        <dbReference type="PROSITE" id="PS51462"/>
    </source>
</evidence>
<organism evidence="14">
    <name type="scientific">Chloropicon primus</name>
    <dbReference type="NCBI Taxonomy" id="1764295"/>
    <lineage>
        <taxon>Eukaryota</taxon>
        <taxon>Viridiplantae</taxon>
        <taxon>Chlorophyta</taxon>
        <taxon>Chloropicophyceae</taxon>
        <taxon>Chloropicales</taxon>
        <taxon>Chloropicaceae</taxon>
        <taxon>Chloropicon</taxon>
    </lineage>
</organism>
<name>A0A7S2T3V6_9CHLO</name>
<gene>
    <name evidence="14" type="ORF">CPRI1469_LOCUS6722</name>
</gene>
<evidence type="ECO:0000256" key="6">
    <source>
        <dbReference type="ARBA" id="ARBA00022763"/>
    </source>
</evidence>
<dbReference type="Pfam" id="PF07883">
    <property type="entry name" value="Cupin_2"/>
    <property type="match status" value="1"/>
</dbReference>
<dbReference type="SUPFAM" id="SSF51182">
    <property type="entry name" value="RmlC-like cupins"/>
    <property type="match status" value="1"/>
</dbReference>
<evidence type="ECO:0000256" key="8">
    <source>
        <dbReference type="ARBA" id="ARBA00022842"/>
    </source>
</evidence>
<dbReference type="InterPro" id="IPR047127">
    <property type="entry name" value="MutT-like"/>
</dbReference>
<comment type="cofactor">
    <cofactor evidence="1">
        <name>Mg(2+)</name>
        <dbReference type="ChEBI" id="CHEBI:18420"/>
    </cofactor>
</comment>
<keyword evidence="4" id="KW-0235">DNA replication</keyword>
<evidence type="ECO:0000256" key="2">
    <source>
        <dbReference type="ARBA" id="ARBA00005582"/>
    </source>
</evidence>
<dbReference type="GO" id="GO:0044715">
    <property type="term" value="F:8-oxo-dGDP phosphatase activity"/>
    <property type="evidence" value="ECO:0007669"/>
    <property type="project" value="TreeGrafter"/>
</dbReference>
<dbReference type="InterPro" id="IPR013096">
    <property type="entry name" value="Cupin_2"/>
</dbReference>
<dbReference type="EC" id="3.6.1.55" evidence="11"/>
<protein>
    <recommendedName>
        <fullName evidence="11">8-oxo-dGTP diphosphatase</fullName>
        <ecNumber evidence="11">3.6.1.55</ecNumber>
    </recommendedName>
</protein>
<dbReference type="InterPro" id="IPR011051">
    <property type="entry name" value="RmlC_Cupin_sf"/>
</dbReference>
<evidence type="ECO:0000256" key="12">
    <source>
        <dbReference type="SAM" id="MobiDB-lite"/>
    </source>
</evidence>
<keyword evidence="3" id="KW-0515">Mutator protein</keyword>
<keyword evidence="8" id="KW-0460">Magnesium</keyword>
<feature type="region of interest" description="Disordered" evidence="12">
    <location>
        <begin position="27"/>
        <end position="96"/>
    </location>
</feature>
<dbReference type="AlphaFoldDB" id="A0A7S2T3V6"/>
<dbReference type="Gene3D" id="2.60.120.10">
    <property type="entry name" value="Jelly Rolls"/>
    <property type="match status" value="1"/>
</dbReference>
<evidence type="ECO:0000256" key="1">
    <source>
        <dbReference type="ARBA" id="ARBA00001946"/>
    </source>
</evidence>
<accession>A0A7S2T3V6</accession>
<evidence type="ECO:0000256" key="11">
    <source>
        <dbReference type="ARBA" id="ARBA00038905"/>
    </source>
</evidence>
<dbReference type="EMBL" id="HBHL01010064">
    <property type="protein sequence ID" value="CAD9717857.1"/>
    <property type="molecule type" value="Transcribed_RNA"/>
</dbReference>
<feature type="compositionally biased region" description="Low complexity" evidence="12">
    <location>
        <begin position="63"/>
        <end position="84"/>
    </location>
</feature>